<dbReference type="EMBL" id="JAMQBK010000018">
    <property type="protein sequence ID" value="MCM2370217.1"/>
    <property type="molecule type" value="Genomic_DNA"/>
</dbReference>
<keyword evidence="1" id="KW-0067">ATP-binding</keyword>
<proteinExistence type="predicted"/>
<dbReference type="Gene3D" id="3.30.470.20">
    <property type="entry name" value="ATP-grasp fold, B domain"/>
    <property type="match status" value="1"/>
</dbReference>
<dbReference type="Proteomes" id="UP001202961">
    <property type="component" value="Unassembled WGS sequence"/>
</dbReference>
<dbReference type="InterPro" id="IPR011761">
    <property type="entry name" value="ATP-grasp"/>
</dbReference>
<dbReference type="SUPFAM" id="SSF56059">
    <property type="entry name" value="Glutathione synthetase ATP-binding domain-like"/>
    <property type="match status" value="1"/>
</dbReference>
<evidence type="ECO:0000313" key="4">
    <source>
        <dbReference type="Proteomes" id="UP001202961"/>
    </source>
</evidence>
<evidence type="ECO:0000313" key="3">
    <source>
        <dbReference type="EMBL" id="MCM2370217.1"/>
    </source>
</evidence>
<comment type="caution">
    <text evidence="3">The sequence shown here is derived from an EMBL/GenBank/DDBJ whole genome shotgun (WGS) entry which is preliminary data.</text>
</comment>
<dbReference type="InterPro" id="IPR003806">
    <property type="entry name" value="ATP-grasp_PylC-type"/>
</dbReference>
<gene>
    <name evidence="3" type="ORF">NB063_06220</name>
</gene>
<sequence>MPRFPSVLLVGASVRWAAQSAAGRHRVIGMDLFGDQDTIAACDRFQKITLDEQADPAKLESAISKLARDEQATIFRVGGLGCQSVFAPDDLASIARAAGFLFPETYSRCEFKRSGLASRQQGCRWLVKQSGSTGGLGVSFYPATSLAAISPTAHIQRWIPGQPYGVVAMANRGRVKILGITRSIPVRCGGLPFVYAGSRTTMHHAIGEITRLQVLAETIAEQRDLSGLFNIDFIRDRQNRWWLLEVNERPSASCEIIERAARSDVRSIDSPSLITMHIDSVLNTNSVHAIESAIASWDIQSASSDRIHLKRIVYSRRNGHVHLTDLKRAWDTKRVGSIATKRTTHKQLADYPTDNAPVKKGHPIATVLIDSSQDSATVAKVMRRAVGQIQAAVTG</sequence>
<keyword evidence="4" id="KW-1185">Reference proteome</keyword>
<name>A0ABT0U004_9BACT</name>
<feature type="domain" description="ATP-grasp" evidence="2">
    <location>
        <begin position="211"/>
        <end position="279"/>
    </location>
</feature>
<evidence type="ECO:0000259" key="2">
    <source>
        <dbReference type="PROSITE" id="PS50975"/>
    </source>
</evidence>
<dbReference type="RefSeq" id="WP_250927888.1">
    <property type="nucleotide sequence ID" value="NZ_JAMQBK010000018.1"/>
</dbReference>
<accession>A0ABT0U004</accession>
<organism evidence="3 4">
    <name type="scientific">Aporhodopirellula aestuarii</name>
    <dbReference type="NCBI Taxonomy" id="2950107"/>
    <lineage>
        <taxon>Bacteria</taxon>
        <taxon>Pseudomonadati</taxon>
        <taxon>Planctomycetota</taxon>
        <taxon>Planctomycetia</taxon>
        <taxon>Pirellulales</taxon>
        <taxon>Pirellulaceae</taxon>
        <taxon>Aporhodopirellula</taxon>
    </lineage>
</organism>
<reference evidence="3 4" key="1">
    <citation type="journal article" date="2022" name="Syst. Appl. Microbiol.">
        <title>Rhodopirellula aestuarii sp. nov., a novel member of the genus Rhodopirellula isolated from brackish sediments collected in the Tagus River estuary, Portugal.</title>
        <authorList>
            <person name="Vitorino I.R."/>
            <person name="Klimek D."/>
            <person name="Calusinska M."/>
            <person name="Lobo-da-Cunha A."/>
            <person name="Vasconcelos V."/>
            <person name="Lage O.M."/>
        </authorList>
    </citation>
    <scope>NUCLEOTIDE SEQUENCE [LARGE SCALE GENOMIC DNA]</scope>
    <source>
        <strain evidence="3 4">ICT_H3.1</strain>
    </source>
</reference>
<evidence type="ECO:0000256" key="1">
    <source>
        <dbReference type="PROSITE-ProRule" id="PRU00409"/>
    </source>
</evidence>
<protein>
    <submittedName>
        <fullName evidence="3">ATP-grasp domain-containing protein</fullName>
    </submittedName>
</protein>
<dbReference type="Pfam" id="PF02655">
    <property type="entry name" value="ATP-grasp_3"/>
    <property type="match status" value="1"/>
</dbReference>
<dbReference type="PROSITE" id="PS50975">
    <property type="entry name" value="ATP_GRASP"/>
    <property type="match status" value="1"/>
</dbReference>
<keyword evidence="1" id="KW-0547">Nucleotide-binding</keyword>